<dbReference type="PROSITE" id="PS50850">
    <property type="entry name" value="MFS"/>
    <property type="match status" value="1"/>
</dbReference>
<evidence type="ECO:0000256" key="3">
    <source>
        <dbReference type="ARBA" id="ARBA00022989"/>
    </source>
</evidence>
<dbReference type="EMBL" id="CP104003">
    <property type="protein sequence ID" value="UWM55995.1"/>
    <property type="molecule type" value="Genomic_DNA"/>
</dbReference>
<evidence type="ECO:0000259" key="6">
    <source>
        <dbReference type="PROSITE" id="PS50850"/>
    </source>
</evidence>
<evidence type="ECO:0000256" key="2">
    <source>
        <dbReference type="ARBA" id="ARBA00022692"/>
    </source>
</evidence>
<dbReference type="KEGG" id="ssai:N0B31_06820"/>
<dbReference type="GO" id="GO:0016020">
    <property type="term" value="C:membrane"/>
    <property type="evidence" value="ECO:0007669"/>
    <property type="project" value="UniProtKB-SubCell"/>
</dbReference>
<dbReference type="InterPro" id="IPR011701">
    <property type="entry name" value="MFS"/>
</dbReference>
<name>A0A9E7U610_9EURY</name>
<comment type="subcellular location">
    <subcellularLocation>
        <location evidence="1">Membrane</location>
        <topology evidence="1">Multi-pass membrane protein</topology>
    </subcellularLocation>
</comment>
<evidence type="ECO:0000256" key="4">
    <source>
        <dbReference type="ARBA" id="ARBA00023136"/>
    </source>
</evidence>
<evidence type="ECO:0000313" key="8">
    <source>
        <dbReference type="Proteomes" id="UP001057580"/>
    </source>
</evidence>
<protein>
    <submittedName>
        <fullName evidence="7">MFS transporter</fullName>
    </submittedName>
</protein>
<proteinExistence type="predicted"/>
<dbReference type="GO" id="GO:0022857">
    <property type="term" value="F:transmembrane transporter activity"/>
    <property type="evidence" value="ECO:0007669"/>
    <property type="project" value="InterPro"/>
</dbReference>
<dbReference type="PANTHER" id="PTHR11662">
    <property type="entry name" value="SOLUTE CARRIER FAMILY 17"/>
    <property type="match status" value="1"/>
</dbReference>
<feature type="transmembrane region" description="Helical" evidence="5">
    <location>
        <begin position="86"/>
        <end position="105"/>
    </location>
</feature>
<dbReference type="AlphaFoldDB" id="A0A9E7U610"/>
<dbReference type="RefSeq" id="WP_260595115.1">
    <property type="nucleotide sequence ID" value="NZ_CP104003.1"/>
</dbReference>
<accession>A0A9E7U610</accession>
<dbReference type="InterPro" id="IPR050382">
    <property type="entry name" value="MFS_Na/Anion_cotransporter"/>
</dbReference>
<feature type="transmembrane region" description="Helical" evidence="5">
    <location>
        <begin position="359"/>
        <end position="384"/>
    </location>
</feature>
<organism evidence="7 8">
    <name type="scientific">Salinirubellus salinus</name>
    <dbReference type="NCBI Taxonomy" id="1364945"/>
    <lineage>
        <taxon>Archaea</taxon>
        <taxon>Methanobacteriati</taxon>
        <taxon>Methanobacteriota</taxon>
        <taxon>Stenosarchaea group</taxon>
        <taxon>Halobacteria</taxon>
        <taxon>Halobacteriales</taxon>
        <taxon>Natronomonadaceae</taxon>
        <taxon>Salinirubellus</taxon>
    </lineage>
</organism>
<feature type="transmembrane region" description="Helical" evidence="5">
    <location>
        <begin position="21"/>
        <end position="42"/>
    </location>
</feature>
<feature type="transmembrane region" description="Helical" evidence="5">
    <location>
        <begin position="274"/>
        <end position="294"/>
    </location>
</feature>
<dbReference type="CDD" id="cd06174">
    <property type="entry name" value="MFS"/>
    <property type="match status" value="1"/>
</dbReference>
<feature type="transmembrane region" description="Helical" evidence="5">
    <location>
        <begin position="153"/>
        <end position="176"/>
    </location>
</feature>
<keyword evidence="8" id="KW-1185">Reference proteome</keyword>
<feature type="transmembrane region" description="Helical" evidence="5">
    <location>
        <begin position="326"/>
        <end position="347"/>
    </location>
</feature>
<keyword evidence="3 5" id="KW-1133">Transmembrane helix</keyword>
<reference evidence="7" key="1">
    <citation type="submission" date="2022-09" db="EMBL/GenBank/DDBJ databases">
        <title>Diverse halophilic archaea isolated from saline environments.</title>
        <authorList>
            <person name="Cui H.-L."/>
        </authorList>
    </citation>
    <scope>NUCLEOTIDE SEQUENCE</scope>
    <source>
        <strain evidence="7">ZS-35-S2</strain>
    </source>
</reference>
<dbReference type="InterPro" id="IPR020846">
    <property type="entry name" value="MFS_dom"/>
</dbReference>
<keyword evidence="2 5" id="KW-0812">Transmembrane</keyword>
<evidence type="ECO:0000256" key="1">
    <source>
        <dbReference type="ARBA" id="ARBA00004141"/>
    </source>
</evidence>
<feature type="transmembrane region" description="Helical" evidence="5">
    <location>
        <begin position="234"/>
        <end position="254"/>
    </location>
</feature>
<dbReference type="PANTHER" id="PTHR11662:SF399">
    <property type="entry name" value="FI19708P1-RELATED"/>
    <property type="match status" value="1"/>
</dbReference>
<feature type="transmembrane region" description="Helical" evidence="5">
    <location>
        <begin position="390"/>
        <end position="409"/>
    </location>
</feature>
<evidence type="ECO:0000313" key="7">
    <source>
        <dbReference type="EMBL" id="UWM55995.1"/>
    </source>
</evidence>
<dbReference type="Proteomes" id="UP001057580">
    <property type="component" value="Chromosome"/>
</dbReference>
<feature type="transmembrane region" description="Helical" evidence="5">
    <location>
        <begin position="111"/>
        <end position="132"/>
    </location>
</feature>
<feature type="transmembrane region" description="Helical" evidence="5">
    <location>
        <begin position="301"/>
        <end position="320"/>
    </location>
</feature>
<evidence type="ECO:0000256" key="5">
    <source>
        <dbReference type="SAM" id="Phobius"/>
    </source>
</evidence>
<dbReference type="Pfam" id="PF07690">
    <property type="entry name" value="MFS_1"/>
    <property type="match status" value="1"/>
</dbReference>
<gene>
    <name evidence="7" type="ORF">N0B31_06820</name>
</gene>
<feature type="transmembrane region" description="Helical" evidence="5">
    <location>
        <begin position="54"/>
        <end position="74"/>
    </location>
</feature>
<feature type="domain" description="Major facilitator superfamily (MFS) profile" evidence="6">
    <location>
        <begin position="20"/>
        <end position="412"/>
    </location>
</feature>
<sequence>MAQPAARTAGPGGTTPDGYRWLVLAMVFLVHGTAIGLVWQAIPPLKAVLANDVGTTASTVVLVFAAINFTLLLFQLPGGLLGDRFALRYVVGVGAVLTGVATAARGLFPDLVGLLATSVLAGVGMSLVNPNLVKIVTEWFAAEELGLAQGVTIAGNTVGSGLAGSLSAGALLVALGSWERVFLAYGVLTAGLGVAWLLLVRSPSRHETPEYAHDEMATLLHEGESARDALKGVFGARSTLPAVALTAVAFWAILGSLGVLPEYADAQPFAVSEVFLGTPLFVATFGALSLPLLAGRIGQSGVFYLSATGLASGIVLTGLAGSLPTFLAGMVVAGYFGGGMLAMIYLLPGHLRDIGPARAGTMSGVLLSLGMLGGTVGPIVGATVLESTGLFESALLVALPLVVVLPCTYRLRLDDDTPVPSPAGTAGTDGRAD</sequence>
<feature type="transmembrane region" description="Helical" evidence="5">
    <location>
        <begin position="182"/>
        <end position="200"/>
    </location>
</feature>
<dbReference type="SUPFAM" id="SSF103473">
    <property type="entry name" value="MFS general substrate transporter"/>
    <property type="match status" value="1"/>
</dbReference>
<dbReference type="Gene3D" id="1.20.1250.20">
    <property type="entry name" value="MFS general substrate transporter like domains"/>
    <property type="match status" value="2"/>
</dbReference>
<dbReference type="GeneID" id="74942120"/>
<keyword evidence="4 5" id="KW-0472">Membrane</keyword>
<dbReference type="InterPro" id="IPR036259">
    <property type="entry name" value="MFS_trans_sf"/>
</dbReference>